<sequence>MLYQSHASTWVTINKVVHRQTSRSTCGWLMQILNM</sequence>
<proteinExistence type="predicted"/>
<evidence type="ECO:0000313" key="1">
    <source>
        <dbReference type="EMBL" id="MBX46969.1"/>
    </source>
</evidence>
<accession>A0A2P2NX36</accession>
<reference evidence="1" key="1">
    <citation type="submission" date="2018-02" db="EMBL/GenBank/DDBJ databases">
        <title>Rhizophora mucronata_Transcriptome.</title>
        <authorList>
            <person name="Meera S.P."/>
            <person name="Sreeshan A."/>
            <person name="Augustine A."/>
        </authorList>
    </citation>
    <scope>NUCLEOTIDE SEQUENCE</scope>
    <source>
        <tissue evidence="1">Leaf</tissue>
    </source>
</reference>
<name>A0A2P2NX36_RHIMU</name>
<organism evidence="1">
    <name type="scientific">Rhizophora mucronata</name>
    <name type="common">Asiatic mangrove</name>
    <dbReference type="NCBI Taxonomy" id="61149"/>
    <lineage>
        <taxon>Eukaryota</taxon>
        <taxon>Viridiplantae</taxon>
        <taxon>Streptophyta</taxon>
        <taxon>Embryophyta</taxon>
        <taxon>Tracheophyta</taxon>
        <taxon>Spermatophyta</taxon>
        <taxon>Magnoliopsida</taxon>
        <taxon>eudicotyledons</taxon>
        <taxon>Gunneridae</taxon>
        <taxon>Pentapetalae</taxon>
        <taxon>rosids</taxon>
        <taxon>fabids</taxon>
        <taxon>Malpighiales</taxon>
        <taxon>Rhizophoraceae</taxon>
        <taxon>Rhizophora</taxon>
    </lineage>
</organism>
<protein>
    <submittedName>
        <fullName evidence="1">Uncharacterized protein</fullName>
    </submittedName>
</protein>
<dbReference type="EMBL" id="GGEC01066485">
    <property type="protein sequence ID" value="MBX46969.1"/>
    <property type="molecule type" value="Transcribed_RNA"/>
</dbReference>
<dbReference type="AlphaFoldDB" id="A0A2P2NX36"/>